<name>A0ABT5K9K3_9BURK</name>
<accession>A0ABT5K9K3</accession>
<dbReference type="Proteomes" id="UP001221189">
    <property type="component" value="Unassembled WGS sequence"/>
</dbReference>
<protein>
    <submittedName>
        <fullName evidence="2">Uncharacterized protein</fullName>
    </submittedName>
</protein>
<comment type="caution">
    <text evidence="2">The sequence shown here is derived from an EMBL/GenBank/DDBJ whole genome shotgun (WGS) entry which is preliminary data.</text>
</comment>
<proteinExistence type="predicted"/>
<feature type="chain" id="PRO_5046626260" evidence="1">
    <location>
        <begin position="28"/>
        <end position="257"/>
    </location>
</feature>
<dbReference type="RefSeq" id="WP_273599043.1">
    <property type="nucleotide sequence ID" value="NZ_JAQQXT010000002.1"/>
</dbReference>
<reference evidence="2 3" key="1">
    <citation type="submission" date="2022-10" db="EMBL/GenBank/DDBJ databases">
        <title>Paucibacter sp. hw1 Genome sequencing.</title>
        <authorList>
            <person name="Park S."/>
        </authorList>
    </citation>
    <scope>NUCLEOTIDE SEQUENCE [LARGE SCALE GENOMIC DNA]</scope>
    <source>
        <strain evidence="3">hw1</strain>
    </source>
</reference>
<dbReference type="EMBL" id="JAQQXT010000002">
    <property type="protein sequence ID" value="MDC8770616.1"/>
    <property type="molecule type" value="Genomic_DNA"/>
</dbReference>
<organism evidence="2 3">
    <name type="scientific">Roseateles albus</name>
    <dbReference type="NCBI Taxonomy" id="2987525"/>
    <lineage>
        <taxon>Bacteria</taxon>
        <taxon>Pseudomonadati</taxon>
        <taxon>Pseudomonadota</taxon>
        <taxon>Betaproteobacteria</taxon>
        <taxon>Burkholderiales</taxon>
        <taxon>Sphaerotilaceae</taxon>
        <taxon>Roseateles</taxon>
    </lineage>
</organism>
<sequence length="257" mass="27856">MKRRNLLLALAAATVLGEGFLGQLAQAASPETKFAALSLIGDSINVVTFQTTVGSKLDRNIKQSAAIPDAPFDVTALRTIQASVKELKGPGEVLLYRSPSIDLFGDPWALFDGNKLLLPPNLVEAMKKDGASHLLLLTRNRQDAKLATTQGAVGSGRLEGIGFYIDRQKRMYNTDTLESGQGFLAPYTYLQLSLVDLSNAQVLQQQTISSSQTIGSARSKDGFDPWQALSPEDKVDTLERMIEKELRQAVPALIGPK</sequence>
<evidence type="ECO:0000256" key="1">
    <source>
        <dbReference type="SAM" id="SignalP"/>
    </source>
</evidence>
<feature type="signal peptide" evidence="1">
    <location>
        <begin position="1"/>
        <end position="27"/>
    </location>
</feature>
<keyword evidence="1" id="KW-0732">Signal</keyword>
<evidence type="ECO:0000313" key="2">
    <source>
        <dbReference type="EMBL" id="MDC8770616.1"/>
    </source>
</evidence>
<evidence type="ECO:0000313" key="3">
    <source>
        <dbReference type="Proteomes" id="UP001221189"/>
    </source>
</evidence>
<gene>
    <name evidence="2" type="ORF">PRZ03_03445</name>
</gene>
<keyword evidence="3" id="KW-1185">Reference proteome</keyword>